<dbReference type="Proteomes" id="UP000091926">
    <property type="component" value="Chromosome"/>
</dbReference>
<evidence type="ECO:0000256" key="1">
    <source>
        <dbReference type="ARBA" id="ARBA00022505"/>
    </source>
</evidence>
<sequence length="798" mass="86000">MTTEHAHGTRAGKPEGIGARVPRKEDARHLHGKGNFVADMAMPGLCEVAFLRSPLAHARIVDVRVDPGVAGCVILRDQMADAADIVADSSLPTYQSSAQPPLASGKVRFVGEPVAMTFAPTRAEAEDHAELIDVDYEDLPVYADVFSAQAATDNLVHDQWKDNVFVTLNADREFDAYAAQADVIVRRQMRLARQCMVPMEGKAVLAYWDHQGDQLVVYSATQVPHMIRSILAQTLGLEQGRVRVISPDVGGAFGYKCVLQQEELCVAWLAKTYRRPFRYIEDRREHLTAGANSREHHYEMVAYADRRGKLLALDARITVDGGAYSVWPFTIGLEPGQAVGNLPGPYNFKGYRCVTRAVATNKPGFVPYRGVARTGVCFAIELTMDAIAREVGREPWEVRLENLVQPEQMPYVNVTNKHLDSGDYPASLRKALEMIDAQGVRARQAQGLADGRLLGVGVATYTEQAAHGTSVFATWGTPVIPGFDQATVRVTPDGGLEVRVGVHSHGQGMETTFAQIANEILGIPVARIKVVHGDTGQTPFSTGTYASRSLVMSGGAVSQACKRLLPRAVHIAAHLLQATPADVELADGRFLAQGRSVSMDEVADAWYLRPHLLPADVDTSGLEVTVGYKPKVDTGCFTYASQAATVAVDPATGAVEILDYVVVEDCGTMINPMVVEGQTMGGIAQGIGTAFYEETPYDANGQPLASTLADYMLPGPTEIPHMRMHHFETPSPHTEFGAKGMGEGGAIAPPAVLFNAVNDALRAVGAAELAHTPLTPVRVLQAIAEGQARQATERARAA</sequence>
<evidence type="ECO:0000313" key="6">
    <source>
        <dbReference type="Proteomes" id="UP000091926"/>
    </source>
</evidence>
<evidence type="ECO:0000313" key="5">
    <source>
        <dbReference type="EMBL" id="ANN78080.1"/>
    </source>
</evidence>
<dbReference type="InterPro" id="IPR046867">
    <property type="entry name" value="AldOxase/xan_DH_MoCoBD2"/>
</dbReference>
<dbReference type="GO" id="GO:0005506">
    <property type="term" value="F:iron ion binding"/>
    <property type="evidence" value="ECO:0007669"/>
    <property type="project" value="InterPro"/>
</dbReference>
<dbReference type="Pfam" id="PF02738">
    <property type="entry name" value="MoCoBD_1"/>
    <property type="match status" value="1"/>
</dbReference>
<feature type="region of interest" description="Disordered" evidence="3">
    <location>
        <begin position="1"/>
        <end position="25"/>
    </location>
</feature>
<keyword evidence="1" id="KW-0500">Molybdenum</keyword>
<dbReference type="PANTHER" id="PTHR11908">
    <property type="entry name" value="XANTHINE DEHYDROGENASE"/>
    <property type="match status" value="1"/>
</dbReference>
<keyword evidence="2" id="KW-0560">Oxidoreductase</keyword>
<organism evidence="5 6">
    <name type="scientific">Bordetella flabilis</name>
    <dbReference type="NCBI Taxonomy" id="463014"/>
    <lineage>
        <taxon>Bacteria</taxon>
        <taxon>Pseudomonadati</taxon>
        <taxon>Pseudomonadota</taxon>
        <taxon>Betaproteobacteria</taxon>
        <taxon>Burkholderiales</taxon>
        <taxon>Alcaligenaceae</taxon>
        <taxon>Bordetella</taxon>
    </lineage>
</organism>
<name>A0A193GE42_9BORD</name>
<dbReference type="InterPro" id="IPR000674">
    <property type="entry name" value="Ald_Oxase/Xan_DH_a/b"/>
</dbReference>
<feature type="domain" description="Aldehyde oxidase/xanthine dehydrogenase a/b hammerhead" evidence="4">
    <location>
        <begin position="31"/>
        <end position="140"/>
    </location>
</feature>
<dbReference type="Gene3D" id="3.30.365.10">
    <property type="entry name" value="Aldehyde oxidase/xanthine dehydrogenase, molybdopterin binding domain"/>
    <property type="match status" value="4"/>
</dbReference>
<evidence type="ECO:0000256" key="3">
    <source>
        <dbReference type="SAM" id="MobiDB-lite"/>
    </source>
</evidence>
<dbReference type="Pfam" id="PF01315">
    <property type="entry name" value="Ald_Xan_dh_C"/>
    <property type="match status" value="1"/>
</dbReference>
<evidence type="ECO:0000256" key="2">
    <source>
        <dbReference type="ARBA" id="ARBA00023002"/>
    </source>
</evidence>
<evidence type="ECO:0000259" key="4">
    <source>
        <dbReference type="SMART" id="SM01008"/>
    </source>
</evidence>
<proteinExistence type="predicted"/>
<keyword evidence="6" id="KW-1185">Reference proteome</keyword>
<dbReference type="RefSeq" id="WP_066658869.1">
    <property type="nucleotide sequence ID" value="NZ_CBCSCL010000041.1"/>
</dbReference>
<protein>
    <submittedName>
        <fullName evidence="5">Carbon monoxide dehydrogenase</fullName>
    </submittedName>
</protein>
<dbReference type="EMBL" id="CP016172">
    <property type="protein sequence ID" value="ANN78080.1"/>
    <property type="molecule type" value="Genomic_DNA"/>
</dbReference>
<dbReference type="InterPro" id="IPR008274">
    <property type="entry name" value="AldOxase/xan_DH_MoCoBD1"/>
</dbReference>
<dbReference type="InterPro" id="IPR016208">
    <property type="entry name" value="Ald_Oxase/xanthine_DH-like"/>
</dbReference>
<reference evidence="5 6" key="1">
    <citation type="submission" date="2016-06" db="EMBL/GenBank/DDBJ databases">
        <title>Complete genome sequences of Bordetella bronchialis and Bordetella flabilis.</title>
        <authorList>
            <person name="LiPuma J.J."/>
            <person name="Spilker T."/>
        </authorList>
    </citation>
    <scope>NUCLEOTIDE SEQUENCE [LARGE SCALE GENOMIC DNA]</scope>
    <source>
        <strain evidence="5 6">AU10664</strain>
    </source>
</reference>
<dbReference type="AlphaFoldDB" id="A0A193GE42"/>
<dbReference type="GO" id="GO:0016491">
    <property type="term" value="F:oxidoreductase activity"/>
    <property type="evidence" value="ECO:0007669"/>
    <property type="project" value="UniProtKB-KW"/>
</dbReference>
<dbReference type="SMART" id="SM01008">
    <property type="entry name" value="Ald_Xan_dh_C"/>
    <property type="match status" value="1"/>
</dbReference>
<dbReference type="PANTHER" id="PTHR11908:SF132">
    <property type="entry name" value="ALDEHYDE OXIDASE 1-RELATED"/>
    <property type="match status" value="1"/>
</dbReference>
<gene>
    <name evidence="5" type="ORF">BAU07_14150</name>
</gene>
<dbReference type="Pfam" id="PF20256">
    <property type="entry name" value="MoCoBD_2"/>
    <property type="match status" value="1"/>
</dbReference>
<dbReference type="InterPro" id="IPR036856">
    <property type="entry name" value="Ald_Oxase/Xan_DH_a/b_sf"/>
</dbReference>
<dbReference type="Gene3D" id="3.90.1170.50">
    <property type="entry name" value="Aldehyde oxidase/xanthine dehydrogenase, a/b hammerhead"/>
    <property type="match status" value="1"/>
</dbReference>
<dbReference type="KEGG" id="bfz:BAU07_14150"/>
<accession>A0A193GE42</accession>
<dbReference type="OrthoDB" id="221297at2"/>
<dbReference type="STRING" id="463014.BAU07_14150"/>
<dbReference type="SUPFAM" id="SSF54665">
    <property type="entry name" value="CO dehydrogenase molybdoprotein N-domain-like"/>
    <property type="match status" value="1"/>
</dbReference>
<dbReference type="InterPro" id="IPR037165">
    <property type="entry name" value="AldOxase/xan_DH_Mopterin-bd_sf"/>
</dbReference>
<dbReference type="SUPFAM" id="SSF56003">
    <property type="entry name" value="Molybdenum cofactor-binding domain"/>
    <property type="match status" value="1"/>
</dbReference>